<gene>
    <name evidence="1" type="ORF">ASZ90_015283</name>
</gene>
<reference evidence="1" key="1">
    <citation type="journal article" date="2015" name="Proc. Natl. Acad. Sci. U.S.A.">
        <title>Networks of energetic and metabolic interactions define dynamics in microbial communities.</title>
        <authorList>
            <person name="Embree M."/>
            <person name="Liu J.K."/>
            <person name="Al-Bassam M.M."/>
            <person name="Zengler K."/>
        </authorList>
    </citation>
    <scope>NUCLEOTIDE SEQUENCE</scope>
</reference>
<organism evidence="1">
    <name type="scientific">hydrocarbon metagenome</name>
    <dbReference type="NCBI Taxonomy" id="938273"/>
    <lineage>
        <taxon>unclassified sequences</taxon>
        <taxon>metagenomes</taxon>
        <taxon>ecological metagenomes</taxon>
    </lineage>
</organism>
<comment type="caution">
    <text evidence="1">The sequence shown here is derived from an EMBL/GenBank/DDBJ whole genome shotgun (WGS) entry which is preliminary data.</text>
</comment>
<proteinExistence type="predicted"/>
<dbReference type="EMBL" id="LNQE01001591">
    <property type="protein sequence ID" value="KUG15064.1"/>
    <property type="molecule type" value="Genomic_DNA"/>
</dbReference>
<protein>
    <submittedName>
        <fullName evidence="1">Uncharacterized protein</fullName>
    </submittedName>
</protein>
<name>A0A0W8F2D5_9ZZZZ</name>
<accession>A0A0W8F2D5</accession>
<evidence type="ECO:0000313" key="1">
    <source>
        <dbReference type="EMBL" id="KUG15064.1"/>
    </source>
</evidence>
<sequence length="70" mass="8077">MGETFWQKECTALRTLPAPSLTLIPDILKGAHSSLRFHVFLPETPLPGEMVYTRMENMDKIDLFRKLTKN</sequence>
<dbReference type="AlphaFoldDB" id="A0A0W8F2D5"/>